<feature type="region of interest" description="Disordered" evidence="1">
    <location>
        <begin position="1"/>
        <end position="21"/>
    </location>
</feature>
<evidence type="ECO:0000256" key="1">
    <source>
        <dbReference type="SAM" id="MobiDB-lite"/>
    </source>
</evidence>
<comment type="caution">
    <text evidence="3">The sequence shown here is derived from an EMBL/GenBank/DDBJ whole genome shotgun (WGS) entry which is preliminary data.</text>
</comment>
<dbReference type="RefSeq" id="WP_160770317.1">
    <property type="nucleotide sequence ID" value="NZ_WTYV01000001.1"/>
</dbReference>
<gene>
    <name evidence="3" type="ORF">GRI99_01955</name>
</gene>
<dbReference type="OrthoDB" id="7929489at2"/>
<feature type="domain" description="PilZ" evidence="2">
    <location>
        <begin position="25"/>
        <end position="102"/>
    </location>
</feature>
<protein>
    <submittedName>
        <fullName evidence="3">PilZ domain-containing protein</fullName>
    </submittedName>
</protein>
<evidence type="ECO:0000313" key="3">
    <source>
        <dbReference type="EMBL" id="MXO70395.1"/>
    </source>
</evidence>
<name>A0A844YPU6_9SPHN</name>
<dbReference type="InterPro" id="IPR009875">
    <property type="entry name" value="PilZ_domain"/>
</dbReference>
<dbReference type="Proteomes" id="UP000466966">
    <property type="component" value="Unassembled WGS sequence"/>
</dbReference>
<dbReference type="Gene3D" id="2.40.10.220">
    <property type="entry name" value="predicted glycosyltransferase like domains"/>
    <property type="match status" value="1"/>
</dbReference>
<dbReference type="GO" id="GO:0035438">
    <property type="term" value="F:cyclic-di-GMP binding"/>
    <property type="evidence" value="ECO:0007669"/>
    <property type="project" value="InterPro"/>
</dbReference>
<accession>A0A844YPU6</accession>
<dbReference type="AlphaFoldDB" id="A0A844YPU6"/>
<proteinExistence type="predicted"/>
<dbReference type="SUPFAM" id="SSF141371">
    <property type="entry name" value="PilZ domain-like"/>
    <property type="match status" value="2"/>
</dbReference>
<keyword evidence="4" id="KW-1185">Reference proteome</keyword>
<sequence length="216" mass="24273">MAEAWRLDNSGKFPASDAEAPGRDLRQAPRYTLLMRAAKLVSRDGEFLCIVRDASESGVNIRLFHALPQNEYLQLEFPNGDRHRLELVWQQDDRAGLKFVEGADIGRLLEGPSRYTKRPIRVNLDMRVKLSAGGLVADGRLIDLSQQGAKVLCGERFAIDQRVKLAGPSAAMGLPEVNAKVRWRRENAYGLVFEDTFQFGDLAHIVAKIQQPDLFR</sequence>
<evidence type="ECO:0000313" key="4">
    <source>
        <dbReference type="Proteomes" id="UP000466966"/>
    </source>
</evidence>
<dbReference type="Pfam" id="PF07238">
    <property type="entry name" value="PilZ"/>
    <property type="match status" value="2"/>
</dbReference>
<feature type="domain" description="PilZ" evidence="2">
    <location>
        <begin position="118"/>
        <end position="207"/>
    </location>
</feature>
<organism evidence="3 4">
    <name type="scientific">Alteraurantiacibacter buctensis</name>
    <dbReference type="NCBI Taxonomy" id="1503981"/>
    <lineage>
        <taxon>Bacteria</taxon>
        <taxon>Pseudomonadati</taxon>
        <taxon>Pseudomonadota</taxon>
        <taxon>Alphaproteobacteria</taxon>
        <taxon>Sphingomonadales</taxon>
        <taxon>Erythrobacteraceae</taxon>
        <taxon>Alteraurantiacibacter</taxon>
    </lineage>
</organism>
<dbReference type="EMBL" id="WTYV01000001">
    <property type="protein sequence ID" value="MXO70395.1"/>
    <property type="molecule type" value="Genomic_DNA"/>
</dbReference>
<reference evidence="3 4" key="1">
    <citation type="submission" date="2019-12" db="EMBL/GenBank/DDBJ databases">
        <title>Genomic-based taxomic classification of the family Erythrobacteraceae.</title>
        <authorList>
            <person name="Xu L."/>
        </authorList>
    </citation>
    <scope>NUCLEOTIDE SEQUENCE [LARGE SCALE GENOMIC DNA]</scope>
    <source>
        <strain evidence="3 4">M0322</strain>
    </source>
</reference>
<evidence type="ECO:0000259" key="2">
    <source>
        <dbReference type="Pfam" id="PF07238"/>
    </source>
</evidence>